<feature type="domain" description="Transposase IS204/IS1001/IS1096/IS1165 DDE" evidence="1">
    <location>
        <begin position="67"/>
        <end position="304"/>
    </location>
</feature>
<sequence length="326" mass="37902">MPWTLPHTPKSPLTEAFAWFLSRWAKRLSWKETAEAFHTTWDAVYQSVAMAVSWGREHMNTAGVLSIGIDEIALKKGHTYITLVYQIDEHCKRLLWIGQDRTKETLHGFFDWLGTEKSKKLQFVASDMWKAYLTVIAERASQALNILDRFHIMSHMGKAIDEVRADEVRTLKSKGKKPMLSKSKWILLRRRENLTDLQESRLSELLGYNLKTVRAYLLKESFQAFWEYASPAWAGKFLDTWITRVLRSRLDPMKKVARMLRGHRPLILNWFRAKGQVSSGTVEGFNTKAKLTSRKAYGFRTFKAQEVALYHTLGNLPTPNFTHEFF</sequence>
<dbReference type="PANTHER" id="PTHR33498">
    <property type="entry name" value="TRANSPOSASE FOR INSERTION SEQUENCE ELEMENT IS1557"/>
    <property type="match status" value="1"/>
</dbReference>
<evidence type="ECO:0000313" key="2">
    <source>
        <dbReference type="EMBL" id="EQD75233.1"/>
    </source>
</evidence>
<reference evidence="2" key="2">
    <citation type="journal article" date="2014" name="ISME J.">
        <title>Microbial stratification in low pH oxic and suboxic macroscopic growths along an acid mine drainage.</title>
        <authorList>
            <person name="Mendez-Garcia C."/>
            <person name="Mesa V."/>
            <person name="Sprenger R.R."/>
            <person name="Richter M."/>
            <person name="Diez M.S."/>
            <person name="Solano J."/>
            <person name="Bargiela R."/>
            <person name="Golyshina O.V."/>
            <person name="Manteca A."/>
            <person name="Ramos J.L."/>
            <person name="Gallego J.R."/>
            <person name="Llorente I."/>
            <person name="Martins Dos Santos V.A."/>
            <person name="Jensen O.N."/>
            <person name="Pelaez A.I."/>
            <person name="Sanchez J."/>
            <person name="Ferrer M."/>
        </authorList>
    </citation>
    <scope>NUCLEOTIDE SEQUENCE</scope>
</reference>
<comment type="caution">
    <text evidence="2">The sequence shown here is derived from an EMBL/GenBank/DDBJ whole genome shotgun (WGS) entry which is preliminary data.</text>
</comment>
<dbReference type="AlphaFoldDB" id="T1C2X1"/>
<name>T1C2X1_9ZZZZ</name>
<dbReference type="EMBL" id="AUZX01002964">
    <property type="protein sequence ID" value="EQD75233.1"/>
    <property type="molecule type" value="Genomic_DNA"/>
</dbReference>
<protein>
    <submittedName>
        <fullName evidence="2">Transposase IS204/IS1001/IS1096/IS1165 family protein</fullName>
    </submittedName>
</protein>
<reference evidence="2" key="1">
    <citation type="submission" date="2013-08" db="EMBL/GenBank/DDBJ databases">
        <authorList>
            <person name="Mendez C."/>
            <person name="Richter M."/>
            <person name="Ferrer M."/>
            <person name="Sanchez J."/>
        </authorList>
    </citation>
    <scope>NUCLEOTIDE SEQUENCE</scope>
</reference>
<dbReference type="NCBIfam" id="NF033550">
    <property type="entry name" value="transpos_ISL3"/>
    <property type="match status" value="1"/>
</dbReference>
<dbReference type="InterPro" id="IPR002560">
    <property type="entry name" value="Transposase_DDE"/>
</dbReference>
<gene>
    <name evidence="2" type="ORF">B1A_04069</name>
</gene>
<dbReference type="PANTHER" id="PTHR33498:SF1">
    <property type="entry name" value="TRANSPOSASE FOR INSERTION SEQUENCE ELEMENT IS1557"/>
    <property type="match status" value="1"/>
</dbReference>
<accession>T1C2X1</accession>
<dbReference type="InterPro" id="IPR047951">
    <property type="entry name" value="Transpos_ISL3"/>
</dbReference>
<evidence type="ECO:0000259" key="1">
    <source>
        <dbReference type="Pfam" id="PF01610"/>
    </source>
</evidence>
<proteinExistence type="predicted"/>
<dbReference type="Pfam" id="PF01610">
    <property type="entry name" value="DDE_Tnp_ISL3"/>
    <property type="match status" value="1"/>
</dbReference>
<organism evidence="2">
    <name type="scientific">mine drainage metagenome</name>
    <dbReference type="NCBI Taxonomy" id="410659"/>
    <lineage>
        <taxon>unclassified sequences</taxon>
        <taxon>metagenomes</taxon>
        <taxon>ecological metagenomes</taxon>
    </lineage>
</organism>